<feature type="chain" id="PRO_5024842578" evidence="1">
    <location>
        <begin position="23"/>
        <end position="219"/>
    </location>
</feature>
<feature type="signal peptide" evidence="1">
    <location>
        <begin position="1"/>
        <end position="22"/>
    </location>
</feature>
<gene>
    <name evidence="3" type="ORF">C8N24_4785</name>
</gene>
<reference evidence="3 4" key="1">
    <citation type="submission" date="2018-10" db="EMBL/GenBank/DDBJ databases">
        <title>Genomic Encyclopedia of Archaeal and Bacterial Type Strains, Phase II (KMG-II): from individual species to whole genera.</title>
        <authorList>
            <person name="Goeker M."/>
        </authorList>
    </citation>
    <scope>NUCLEOTIDE SEQUENCE [LARGE SCALE GENOMIC DNA]</scope>
    <source>
        <strain evidence="3 4">DSM 14954</strain>
    </source>
</reference>
<dbReference type="InterPro" id="IPR005543">
    <property type="entry name" value="PASTA_dom"/>
</dbReference>
<dbReference type="RefSeq" id="WP_121254779.1">
    <property type="nucleotide sequence ID" value="NZ_RBIL01000002.1"/>
</dbReference>
<evidence type="ECO:0000259" key="2">
    <source>
        <dbReference type="PROSITE" id="PS51178"/>
    </source>
</evidence>
<accession>A0A660L5B7</accession>
<protein>
    <submittedName>
        <fullName evidence="3">PASTA domain-containing protein</fullName>
    </submittedName>
</protein>
<sequence length="219" mass="23410">MRIALVLLVAALAAFAAVLVFARTSDNEEATLPQATPTPGYEQRTRLVERITRDQDALVDDGLYVTRASVGEDCVNVALANPTGPNIAFLERRYPGTCVASEPAARQKTCSEGERTLARTGSIEVPDLRDLTLAEASRAALAADLTYTADCLGTAATEPWTPTAPPDELARVVEQCPRPGERVRRGTEVALDAVVVLPGAFRHRVSALDEGACRDGRNP</sequence>
<evidence type="ECO:0000256" key="1">
    <source>
        <dbReference type="SAM" id="SignalP"/>
    </source>
</evidence>
<evidence type="ECO:0000313" key="3">
    <source>
        <dbReference type="EMBL" id="RKQ86770.1"/>
    </source>
</evidence>
<dbReference type="Proteomes" id="UP000278962">
    <property type="component" value="Unassembled WGS sequence"/>
</dbReference>
<evidence type="ECO:0000313" key="4">
    <source>
        <dbReference type="Proteomes" id="UP000278962"/>
    </source>
</evidence>
<dbReference type="EMBL" id="RBIL01000002">
    <property type="protein sequence ID" value="RKQ86770.1"/>
    <property type="molecule type" value="Genomic_DNA"/>
</dbReference>
<feature type="domain" description="PASTA" evidence="2">
    <location>
        <begin position="119"/>
        <end position="195"/>
    </location>
</feature>
<dbReference type="AlphaFoldDB" id="A0A660L5B7"/>
<dbReference type="Gene3D" id="3.30.10.20">
    <property type="match status" value="1"/>
</dbReference>
<keyword evidence="1" id="KW-0732">Signal</keyword>
<dbReference type="Pfam" id="PF03793">
    <property type="entry name" value="PASTA"/>
    <property type="match status" value="1"/>
</dbReference>
<dbReference type="OrthoDB" id="9943164at2"/>
<name>A0A660L5B7_9ACTN</name>
<comment type="caution">
    <text evidence="3">The sequence shown here is derived from an EMBL/GenBank/DDBJ whole genome shotgun (WGS) entry which is preliminary data.</text>
</comment>
<organism evidence="3 4">
    <name type="scientific">Solirubrobacter pauli</name>
    <dbReference type="NCBI Taxonomy" id="166793"/>
    <lineage>
        <taxon>Bacteria</taxon>
        <taxon>Bacillati</taxon>
        <taxon>Actinomycetota</taxon>
        <taxon>Thermoleophilia</taxon>
        <taxon>Solirubrobacterales</taxon>
        <taxon>Solirubrobacteraceae</taxon>
        <taxon>Solirubrobacter</taxon>
    </lineage>
</organism>
<dbReference type="PROSITE" id="PS51178">
    <property type="entry name" value="PASTA"/>
    <property type="match status" value="1"/>
</dbReference>
<proteinExistence type="predicted"/>
<keyword evidence="4" id="KW-1185">Reference proteome</keyword>